<dbReference type="EMBL" id="JAMTCP010000023">
    <property type="protein sequence ID" value="MCP2260152.1"/>
    <property type="molecule type" value="Genomic_DNA"/>
</dbReference>
<feature type="domain" description="Helix-hairpin-helix DNA-binding motif class 1" evidence="3">
    <location>
        <begin position="252"/>
        <end position="271"/>
    </location>
</feature>
<evidence type="ECO:0000256" key="1">
    <source>
        <dbReference type="SAM" id="MobiDB-lite"/>
    </source>
</evidence>
<accession>A0ABT1HX96</accession>
<keyword evidence="2" id="KW-1133">Transmembrane helix</keyword>
<dbReference type="PANTHER" id="PTHR21180">
    <property type="entry name" value="ENDONUCLEASE/EXONUCLEASE/PHOSPHATASE FAMILY DOMAIN-CONTAINING PROTEIN 1"/>
    <property type="match status" value="1"/>
</dbReference>
<dbReference type="Pfam" id="PF12836">
    <property type="entry name" value="HHH_3"/>
    <property type="match status" value="1"/>
</dbReference>
<keyword evidence="5" id="KW-1185">Reference proteome</keyword>
<dbReference type="InterPro" id="IPR051675">
    <property type="entry name" value="Endo/Exo/Phosphatase_dom_1"/>
</dbReference>
<evidence type="ECO:0000313" key="4">
    <source>
        <dbReference type="EMBL" id="MCP2260152.1"/>
    </source>
</evidence>
<feature type="region of interest" description="Disordered" evidence="1">
    <location>
        <begin position="34"/>
        <end position="68"/>
    </location>
</feature>
<feature type="transmembrane region" description="Helical" evidence="2">
    <location>
        <begin position="98"/>
        <end position="119"/>
    </location>
</feature>
<dbReference type="Gene3D" id="1.10.150.320">
    <property type="entry name" value="Photosystem II 12 kDa extrinsic protein"/>
    <property type="match status" value="1"/>
</dbReference>
<evidence type="ECO:0000313" key="5">
    <source>
        <dbReference type="Proteomes" id="UP001205311"/>
    </source>
</evidence>
<dbReference type="InterPro" id="IPR010994">
    <property type="entry name" value="RuvA_2-like"/>
</dbReference>
<dbReference type="PANTHER" id="PTHR21180:SF32">
    <property type="entry name" value="ENDONUCLEASE_EXONUCLEASE_PHOSPHATASE FAMILY DOMAIN-CONTAINING PROTEIN 1"/>
    <property type="match status" value="1"/>
</dbReference>
<gene>
    <name evidence="4" type="ORF">LX15_003863</name>
</gene>
<dbReference type="Gene3D" id="3.10.560.10">
    <property type="entry name" value="Outer membrane lipoprotein wza domain like"/>
    <property type="match status" value="1"/>
</dbReference>
<name>A0ABT1HX96_STRSD</name>
<feature type="domain" description="Helix-hairpin-helix DNA-binding motif class 1" evidence="3">
    <location>
        <begin position="282"/>
        <end position="301"/>
    </location>
</feature>
<dbReference type="InterPro" id="IPR004509">
    <property type="entry name" value="Competence_ComEA_HhH"/>
</dbReference>
<evidence type="ECO:0000256" key="2">
    <source>
        <dbReference type="SAM" id="Phobius"/>
    </source>
</evidence>
<proteinExistence type="predicted"/>
<reference evidence="4 5" key="1">
    <citation type="submission" date="2022-06" db="EMBL/GenBank/DDBJ databases">
        <title>Genomic Encyclopedia of Archaeal and Bacterial Type Strains, Phase II (KMG-II): from individual species to whole genera.</title>
        <authorList>
            <person name="Goeker M."/>
        </authorList>
    </citation>
    <scope>NUCLEOTIDE SEQUENCE [LARGE SCALE GENOMIC DNA]</scope>
    <source>
        <strain evidence="4 5">DSM 40477</strain>
    </source>
</reference>
<protein>
    <submittedName>
        <fullName evidence="4">Competence protein ComEA</fullName>
    </submittedName>
</protein>
<dbReference type="InterPro" id="IPR019554">
    <property type="entry name" value="Soluble_ligand-bd"/>
</dbReference>
<dbReference type="Proteomes" id="UP001205311">
    <property type="component" value="Unassembled WGS sequence"/>
</dbReference>
<evidence type="ECO:0000259" key="3">
    <source>
        <dbReference type="SMART" id="SM00278"/>
    </source>
</evidence>
<keyword evidence="2" id="KW-0472">Membrane</keyword>
<organism evidence="4 5">
    <name type="scientific">Streptoalloteichus tenebrarius (strain ATCC 17920 / DSM 40477 / JCM 4838 / CBS 697.72 / NBRC 16177 / NCIMB 11028 / NRRL B-12390 / A12253. 1 / ISP 5477)</name>
    <name type="common">Streptomyces tenebrarius</name>
    <dbReference type="NCBI Taxonomy" id="1933"/>
    <lineage>
        <taxon>Bacteria</taxon>
        <taxon>Bacillati</taxon>
        <taxon>Actinomycetota</taxon>
        <taxon>Actinomycetes</taxon>
        <taxon>Pseudonocardiales</taxon>
        <taxon>Pseudonocardiaceae</taxon>
        <taxon>Streptoalloteichus</taxon>
    </lineage>
</organism>
<dbReference type="NCBIfam" id="TIGR00426">
    <property type="entry name" value="competence protein ComEA helix-hairpin-helix repeat region"/>
    <property type="match status" value="1"/>
</dbReference>
<dbReference type="InterPro" id="IPR003583">
    <property type="entry name" value="Hlx-hairpin-Hlx_DNA-bd_motif"/>
</dbReference>
<dbReference type="Pfam" id="PF10531">
    <property type="entry name" value="SLBB"/>
    <property type="match status" value="1"/>
</dbReference>
<sequence>MPRPPAFPTVGVMLDTLRSRDDTDTTRARLAALAARTSAHSRPSSLMNEEPGRGPDPPPDMAARPEHGVVRRDRVGRWLERWVPVGLRTARWTPGRRSAVALCSAVGVVAVLIGVALWVRRPVVEAAPALPPVPSTAARLPSSPPSAPSPLSTSDHSIVVSVVGRVHQPGLLTLREGARVADAVTAAGGVLPETDTSGLNLARRLADGEQVHVGVIPHPEALADGGVVGPGSGAGGAGGPRGKVNINTAGAQQLDTLPGVGLVTAQRIVDWRTKHGPFRTVEQLRQIDGIGEARFQRLRELVTL</sequence>
<feature type="region of interest" description="Disordered" evidence="1">
    <location>
        <begin position="131"/>
        <end position="153"/>
    </location>
</feature>
<dbReference type="SMART" id="SM00278">
    <property type="entry name" value="HhH1"/>
    <property type="match status" value="2"/>
</dbReference>
<dbReference type="SUPFAM" id="SSF47781">
    <property type="entry name" value="RuvA domain 2-like"/>
    <property type="match status" value="1"/>
</dbReference>
<keyword evidence="2" id="KW-0812">Transmembrane</keyword>
<comment type="caution">
    <text evidence="4">The sequence shown here is derived from an EMBL/GenBank/DDBJ whole genome shotgun (WGS) entry which is preliminary data.</text>
</comment>